<dbReference type="Gene3D" id="2.60.40.1820">
    <property type="match status" value="1"/>
</dbReference>
<evidence type="ECO:0000313" key="2">
    <source>
        <dbReference type="EMBL" id="GEC94281.1"/>
    </source>
</evidence>
<dbReference type="EMBL" id="BJNV01000005">
    <property type="protein sequence ID" value="GEC94281.1"/>
    <property type="molecule type" value="Genomic_DNA"/>
</dbReference>
<sequence>MLNPSRRRLAGLAVAMLGLTALGGCAGLRLGMQKPEVSVANIRLLDGNLLEQRFLLTLRVMNPNTSEIAIEGLTFKVDLNGQPFAKGVGNQPVVIPRLGEAMVDVTATTGLGGLLRQFKAFKGREKVDYRISGRLVTGNFGGIDFDQTGEVELPKGLGEAGGGKGPVEKF</sequence>
<dbReference type="Pfam" id="PF03168">
    <property type="entry name" value="LEA_2"/>
    <property type="match status" value="1"/>
</dbReference>
<dbReference type="OrthoDB" id="5421820at2"/>
<accession>A0A4Y4CMV2</accession>
<gene>
    <name evidence="2" type="ORF">ZRA01_03540</name>
</gene>
<keyword evidence="3" id="KW-1185">Reference proteome</keyword>
<dbReference type="InterPro" id="IPR013990">
    <property type="entry name" value="WHy-dom"/>
</dbReference>
<feature type="domain" description="Water stress and hypersensitive response" evidence="1">
    <location>
        <begin position="37"/>
        <end position="154"/>
    </location>
</feature>
<organism evidence="2 3">
    <name type="scientific">Zoogloea ramigera</name>
    <dbReference type="NCBI Taxonomy" id="350"/>
    <lineage>
        <taxon>Bacteria</taxon>
        <taxon>Pseudomonadati</taxon>
        <taxon>Pseudomonadota</taxon>
        <taxon>Betaproteobacteria</taxon>
        <taxon>Rhodocyclales</taxon>
        <taxon>Zoogloeaceae</taxon>
        <taxon>Zoogloea</taxon>
    </lineage>
</organism>
<evidence type="ECO:0000313" key="3">
    <source>
        <dbReference type="Proteomes" id="UP000318422"/>
    </source>
</evidence>
<dbReference type="SMART" id="SM00769">
    <property type="entry name" value="WHy"/>
    <property type="match status" value="1"/>
</dbReference>
<dbReference type="Proteomes" id="UP000318422">
    <property type="component" value="Unassembled WGS sequence"/>
</dbReference>
<proteinExistence type="predicted"/>
<name>A0A4Y4CMV2_ZOORA</name>
<protein>
    <recommendedName>
        <fullName evidence="1">Water stress and hypersensitive response domain-containing protein</fullName>
    </recommendedName>
</protein>
<reference evidence="2 3" key="1">
    <citation type="submission" date="2019-06" db="EMBL/GenBank/DDBJ databases">
        <title>Whole genome shotgun sequence of Zoogloea ramigera NBRC 15342.</title>
        <authorList>
            <person name="Hosoyama A."/>
            <person name="Uohara A."/>
            <person name="Ohji S."/>
            <person name="Ichikawa N."/>
        </authorList>
    </citation>
    <scope>NUCLEOTIDE SEQUENCE [LARGE SCALE GENOMIC DNA]</scope>
    <source>
        <strain evidence="2 3">NBRC 15342</strain>
    </source>
</reference>
<dbReference type="AlphaFoldDB" id="A0A4Y4CMV2"/>
<evidence type="ECO:0000259" key="1">
    <source>
        <dbReference type="SMART" id="SM00769"/>
    </source>
</evidence>
<dbReference type="RefSeq" id="WP_141349042.1">
    <property type="nucleotide sequence ID" value="NZ_BJNV01000005.1"/>
</dbReference>
<dbReference type="GO" id="GO:0009269">
    <property type="term" value="P:response to desiccation"/>
    <property type="evidence" value="ECO:0007669"/>
    <property type="project" value="InterPro"/>
</dbReference>
<dbReference type="InterPro" id="IPR004864">
    <property type="entry name" value="LEA_2"/>
</dbReference>
<dbReference type="SUPFAM" id="SSF117070">
    <property type="entry name" value="LEA14-like"/>
    <property type="match status" value="1"/>
</dbReference>
<dbReference type="PROSITE" id="PS51257">
    <property type="entry name" value="PROKAR_LIPOPROTEIN"/>
    <property type="match status" value="1"/>
</dbReference>
<comment type="caution">
    <text evidence="2">The sequence shown here is derived from an EMBL/GenBank/DDBJ whole genome shotgun (WGS) entry which is preliminary data.</text>
</comment>